<protein>
    <submittedName>
        <fullName evidence="2">Uncharacterized protein</fullName>
    </submittedName>
</protein>
<reference evidence="3" key="1">
    <citation type="submission" date="2006-09" db="EMBL/GenBank/DDBJ databases">
        <title>Annotation of Plasmodium falciparum Dd2.</title>
        <authorList>
            <consortium name="The Broad Institute Genome Sequencing Platform"/>
            <person name="Volkman S.K."/>
            <person name="Neafsey D.E."/>
            <person name="Dash A.P."/>
            <person name="Chitnis C.E."/>
            <person name="Hartl D.L."/>
            <person name="Young S.K."/>
            <person name="Zeng Q."/>
            <person name="Koehrsen M."/>
            <person name="Alvarado L."/>
            <person name="Berlin A."/>
            <person name="Borenstein D."/>
            <person name="Chapman S.B."/>
            <person name="Chen Z."/>
            <person name="Engels R."/>
            <person name="Freedman E."/>
            <person name="Gellesch M."/>
            <person name="Goldberg J."/>
            <person name="Griggs A."/>
            <person name="Gujja S."/>
            <person name="Heilman E.R."/>
            <person name="Heiman D.I."/>
            <person name="Howarth C."/>
            <person name="Jen D."/>
            <person name="Larson L."/>
            <person name="Mehta T."/>
            <person name="Neiman D."/>
            <person name="Park D."/>
            <person name="Pearson M."/>
            <person name="Roberts A."/>
            <person name="Saif S."/>
            <person name="Shea T."/>
            <person name="Shenoy N."/>
            <person name="Sisk P."/>
            <person name="Stolte C."/>
            <person name="Sykes S."/>
            <person name="Walk T."/>
            <person name="White J."/>
            <person name="Yandava C."/>
            <person name="Haas B."/>
            <person name="Henn M.R."/>
            <person name="Nusbaum C."/>
            <person name="Birren B."/>
        </authorList>
    </citation>
    <scope>NUCLEOTIDE SEQUENCE [LARGE SCALE GENOMIC DNA]</scope>
</reference>
<dbReference type="Proteomes" id="UP000054282">
    <property type="component" value="Unassembled WGS sequence"/>
</dbReference>
<proteinExistence type="predicted"/>
<evidence type="ECO:0000313" key="2">
    <source>
        <dbReference type="EMBL" id="KOB87134.1"/>
    </source>
</evidence>
<sequence length="221" mass="24564">MKVMNQLKSHPKYTMNLDSPLLKGSSGGETSSNKESNENNEPTKKPSKYTMNLDSPLLKGSSEGETSSNKESNESNEPTKKPSKYTMNLDSPLLKGSSEGETSSNEKQEESNVATKKPSKYTLNLDSPLLKSETKSDVKRGSNKSFSLENIGKLDIGSLLAQNLELLKGFALNFQTLSLFFLVFVGQFYPKHFQKAAIFIGMVNVFLECKRLYGRSQKKLK</sequence>
<accession>A0A0L7M2P1</accession>
<dbReference type="OrthoDB" id="383915at2759"/>
<dbReference type="AlphaFoldDB" id="A0A0L7M2P1"/>
<organism evidence="2 3">
    <name type="scientific">Plasmodium falciparum (isolate Dd2)</name>
    <dbReference type="NCBI Taxonomy" id="57267"/>
    <lineage>
        <taxon>Eukaryota</taxon>
        <taxon>Sar</taxon>
        <taxon>Alveolata</taxon>
        <taxon>Apicomplexa</taxon>
        <taxon>Aconoidasida</taxon>
        <taxon>Haemosporida</taxon>
        <taxon>Plasmodiidae</taxon>
        <taxon>Plasmodium</taxon>
        <taxon>Plasmodium (Laverania)</taxon>
    </lineage>
</organism>
<name>A0A0L7M2P1_PLAF4</name>
<evidence type="ECO:0000256" key="1">
    <source>
        <dbReference type="SAM" id="MobiDB-lite"/>
    </source>
</evidence>
<feature type="compositionally biased region" description="Basic and acidic residues" evidence="1">
    <location>
        <begin position="35"/>
        <end position="44"/>
    </location>
</feature>
<dbReference type="KEGG" id="pfd:PFDG_03164"/>
<reference evidence="3" key="2">
    <citation type="submission" date="2006-09" db="EMBL/GenBank/DDBJ databases">
        <title>The genome sequence of Plasmodium falciparum Dd2.</title>
        <authorList>
            <consortium name="The Broad Institute Genome Sequencing Platform"/>
            <person name="Birren B."/>
            <person name="Lander E."/>
            <person name="Galagan J."/>
            <person name="Nusbaum C."/>
            <person name="Devon K."/>
            <person name="Henn M."/>
            <person name="Jaffe D."/>
            <person name="Butler J."/>
            <person name="Alvarez P."/>
            <person name="Gnerre S."/>
            <person name="Grabherr M."/>
            <person name="Kleber M."/>
            <person name="Mauceli E."/>
            <person name="Brockman W."/>
            <person name="MacCallum I.A."/>
            <person name="Rounsley S."/>
            <person name="Young S."/>
            <person name="LaButti K."/>
            <person name="Pushparaj V."/>
            <person name="DeCaprio D."/>
            <person name="Crawford M."/>
            <person name="Koehrsen M."/>
            <person name="Engels R."/>
            <person name="Montgomery P."/>
            <person name="Pearson M."/>
            <person name="Howarth C."/>
            <person name="Larson L."/>
            <person name="Luoma S."/>
            <person name="White J."/>
            <person name="Kodira C."/>
            <person name="Zeng Q."/>
            <person name="O'Leary S."/>
            <person name="Yandava C."/>
            <person name="Alvarado L."/>
            <person name="Wirth D."/>
            <person name="Volkman S."/>
            <person name="Hartl D."/>
        </authorList>
    </citation>
    <scope>NUCLEOTIDE SEQUENCE [LARGE SCALE GENOMIC DNA]</scope>
</reference>
<feature type="compositionally biased region" description="Low complexity" evidence="1">
    <location>
        <begin position="59"/>
        <end position="70"/>
    </location>
</feature>
<feature type="region of interest" description="Disordered" evidence="1">
    <location>
        <begin position="1"/>
        <end position="119"/>
    </location>
</feature>
<dbReference type="EMBL" id="DS016460">
    <property type="protein sequence ID" value="KOB87134.1"/>
    <property type="molecule type" value="Genomic_DNA"/>
</dbReference>
<gene>
    <name evidence="2" type="ORF">PFDG_03164</name>
</gene>
<evidence type="ECO:0000313" key="3">
    <source>
        <dbReference type="Proteomes" id="UP000054282"/>
    </source>
</evidence>
<feature type="compositionally biased region" description="Basic and acidic residues" evidence="1">
    <location>
        <begin position="71"/>
        <end position="80"/>
    </location>
</feature>